<dbReference type="Pfam" id="PF01312">
    <property type="entry name" value="Bac_export_2"/>
    <property type="match status" value="1"/>
</dbReference>
<dbReference type="Gene3D" id="3.40.1690.10">
    <property type="entry name" value="secretion proteins EscU"/>
    <property type="match status" value="1"/>
</dbReference>
<proteinExistence type="inferred from homology"/>
<evidence type="ECO:0000256" key="1">
    <source>
        <dbReference type="ARBA" id="ARBA00004651"/>
    </source>
</evidence>
<reference evidence="14 15" key="1">
    <citation type="submission" date="2016-02" db="EMBL/GenBank/DDBJ databases">
        <authorList>
            <person name="Wen L."/>
            <person name="He K."/>
            <person name="Yang H."/>
        </authorList>
    </citation>
    <scope>NUCLEOTIDE SEQUENCE [LARGE SCALE GENOMIC DNA]</scope>
    <source>
        <strain evidence="14">Trichococcus palustris</strain>
    </source>
</reference>
<dbReference type="AlphaFoldDB" id="A0A143Z0S3"/>
<keyword evidence="11 12" id="KW-1006">Bacterial flagellum protein export</keyword>
<keyword evidence="5 12" id="KW-1003">Cell membrane</keyword>
<keyword evidence="10 12" id="KW-0472">Membrane</keyword>
<evidence type="ECO:0000256" key="6">
    <source>
        <dbReference type="ARBA" id="ARBA00022692"/>
    </source>
</evidence>
<evidence type="ECO:0000256" key="8">
    <source>
        <dbReference type="ARBA" id="ARBA00022927"/>
    </source>
</evidence>
<dbReference type="GO" id="GO:0009306">
    <property type="term" value="P:protein secretion"/>
    <property type="evidence" value="ECO:0007669"/>
    <property type="project" value="InterPro"/>
</dbReference>
<dbReference type="Gene3D" id="6.10.250.2080">
    <property type="match status" value="1"/>
</dbReference>
<evidence type="ECO:0000256" key="13">
    <source>
        <dbReference type="SAM" id="MobiDB-lite"/>
    </source>
</evidence>
<feature type="transmembrane region" description="Helical" evidence="12">
    <location>
        <begin position="191"/>
        <end position="209"/>
    </location>
</feature>
<protein>
    <recommendedName>
        <fullName evidence="3 12">Flagellar biosynthetic protein FlhB</fullName>
    </recommendedName>
</protein>
<dbReference type="InterPro" id="IPR006135">
    <property type="entry name" value="T3SS_substrate_exporter"/>
</dbReference>
<dbReference type="GO" id="GO:0044780">
    <property type="term" value="P:bacterial-type flagellum assembly"/>
    <property type="evidence" value="ECO:0007669"/>
    <property type="project" value="InterPro"/>
</dbReference>
<feature type="transmembrane region" description="Helical" evidence="12">
    <location>
        <begin position="31"/>
        <end position="52"/>
    </location>
</feature>
<dbReference type="EMBL" id="FJNE01000013">
    <property type="protein sequence ID" value="CZR02471.1"/>
    <property type="molecule type" value="Genomic_DNA"/>
</dbReference>
<keyword evidence="7 12" id="KW-1005">Bacterial flagellum biogenesis</keyword>
<evidence type="ECO:0000256" key="12">
    <source>
        <dbReference type="RuleBase" id="RU364091"/>
    </source>
</evidence>
<dbReference type="InterPro" id="IPR029025">
    <property type="entry name" value="T3SS_substrate_exporter_C"/>
</dbReference>
<dbReference type="STRING" id="140314.SAMN04488076_1238"/>
<evidence type="ECO:0000256" key="3">
    <source>
        <dbReference type="ARBA" id="ARBA00021622"/>
    </source>
</evidence>
<keyword evidence="9 12" id="KW-1133">Transmembrane helix</keyword>
<gene>
    <name evidence="12" type="primary">flhB</name>
    <name evidence="14" type="ORF">Tpal_2752</name>
</gene>
<organism evidence="14 15">
    <name type="scientific">Trichococcus palustris</name>
    <dbReference type="NCBI Taxonomy" id="140314"/>
    <lineage>
        <taxon>Bacteria</taxon>
        <taxon>Bacillati</taxon>
        <taxon>Bacillota</taxon>
        <taxon>Bacilli</taxon>
        <taxon>Lactobacillales</taxon>
        <taxon>Carnobacteriaceae</taxon>
        <taxon>Trichococcus</taxon>
    </lineage>
</organism>
<evidence type="ECO:0000313" key="14">
    <source>
        <dbReference type="EMBL" id="CZR02471.1"/>
    </source>
</evidence>
<feature type="transmembrane region" description="Helical" evidence="12">
    <location>
        <begin position="94"/>
        <end position="119"/>
    </location>
</feature>
<dbReference type="OrthoDB" id="9807950at2"/>
<sequence length="355" mass="40071">MSEKDGKTEKPTPKKLRDARKKGELAKSQEFNSAISFAAFVLLAVALSTFILQYGCAFLSKALATPFDVTGLENNLNTIGLQAIIYVFRLAGPFLGIAFVVAFISNIIQTGFFISAEPLKFKFSRLDPISGMKNIFSKKALFNLVKNLVKLCLIGYVAYRSFEKSAYYVINAGSVGTEKLFFIVVELVQEISTNLAMMLFVLGIADYIFQKYDYKKNLSMTKQEIKEEFKQMEGDQQVKSQRKQKYRQMTRQMLKDVETATVVITNPTHLAIAIAYDKKKHQVPIVVAKGADYMAEIIKERAKAFDVPTMENKPVARAMYQTVEAGQPIPMELYEAIAEMIAIIYQMNEIKKNKI</sequence>
<evidence type="ECO:0000256" key="9">
    <source>
        <dbReference type="ARBA" id="ARBA00022989"/>
    </source>
</evidence>
<dbReference type="NCBIfam" id="TIGR00328">
    <property type="entry name" value="flhB"/>
    <property type="match status" value="1"/>
</dbReference>
<evidence type="ECO:0000256" key="4">
    <source>
        <dbReference type="ARBA" id="ARBA00022448"/>
    </source>
</evidence>
<keyword evidence="4 12" id="KW-0813">Transport</keyword>
<name>A0A143Z0S3_9LACT</name>
<evidence type="ECO:0000256" key="2">
    <source>
        <dbReference type="ARBA" id="ARBA00010690"/>
    </source>
</evidence>
<dbReference type="SUPFAM" id="SSF160544">
    <property type="entry name" value="EscU C-terminal domain-like"/>
    <property type="match status" value="1"/>
</dbReference>
<dbReference type="InterPro" id="IPR006136">
    <property type="entry name" value="FlhB"/>
</dbReference>
<comment type="function">
    <text evidence="12">Required for formation of the rod structure in the basal body of the flagellar apparatus. Together with FliI and FliH, may constitute the export apparatus of flagellin.</text>
</comment>
<feature type="region of interest" description="Disordered" evidence="13">
    <location>
        <begin position="1"/>
        <end position="21"/>
    </location>
</feature>
<dbReference type="PANTHER" id="PTHR30531">
    <property type="entry name" value="FLAGELLAR BIOSYNTHETIC PROTEIN FLHB"/>
    <property type="match status" value="1"/>
</dbReference>
<comment type="subcellular location">
    <subcellularLocation>
        <location evidence="1">Cell membrane</location>
        <topology evidence="1">Multi-pass membrane protein</topology>
    </subcellularLocation>
</comment>
<feature type="transmembrane region" description="Helical" evidence="12">
    <location>
        <begin position="140"/>
        <end position="159"/>
    </location>
</feature>
<dbReference type="Proteomes" id="UP000242754">
    <property type="component" value="Unassembled WGS sequence"/>
</dbReference>
<evidence type="ECO:0000256" key="5">
    <source>
        <dbReference type="ARBA" id="ARBA00022475"/>
    </source>
</evidence>
<dbReference type="PANTHER" id="PTHR30531:SF12">
    <property type="entry name" value="FLAGELLAR BIOSYNTHETIC PROTEIN FLHB"/>
    <property type="match status" value="1"/>
</dbReference>
<comment type="similarity">
    <text evidence="2 12">Belongs to the type III secretion exporter family.</text>
</comment>
<keyword evidence="15" id="KW-1185">Reference proteome</keyword>
<dbReference type="RefSeq" id="WP_087034249.1">
    <property type="nucleotide sequence ID" value="NZ_FJNE01000013.1"/>
</dbReference>
<evidence type="ECO:0000256" key="10">
    <source>
        <dbReference type="ARBA" id="ARBA00023136"/>
    </source>
</evidence>
<evidence type="ECO:0000256" key="7">
    <source>
        <dbReference type="ARBA" id="ARBA00022795"/>
    </source>
</evidence>
<keyword evidence="8 12" id="KW-0653">Protein transport</keyword>
<dbReference type="GO" id="GO:0005886">
    <property type="term" value="C:plasma membrane"/>
    <property type="evidence" value="ECO:0007669"/>
    <property type="project" value="UniProtKB-SubCell"/>
</dbReference>
<dbReference type="PRINTS" id="PR00950">
    <property type="entry name" value="TYPE3IMSPROT"/>
</dbReference>
<evidence type="ECO:0000256" key="11">
    <source>
        <dbReference type="ARBA" id="ARBA00023225"/>
    </source>
</evidence>
<keyword evidence="6 12" id="KW-0812">Transmembrane</keyword>
<accession>A0A143Z0S3</accession>
<evidence type="ECO:0000313" key="15">
    <source>
        <dbReference type="Proteomes" id="UP000242754"/>
    </source>
</evidence>